<organism evidence="2 3">
    <name type="scientific">Streptomyces hokutonensis</name>
    <dbReference type="NCBI Taxonomy" id="1306990"/>
    <lineage>
        <taxon>Bacteria</taxon>
        <taxon>Bacillati</taxon>
        <taxon>Actinomycetota</taxon>
        <taxon>Actinomycetes</taxon>
        <taxon>Kitasatosporales</taxon>
        <taxon>Streptomycetaceae</taxon>
        <taxon>Streptomyces</taxon>
    </lineage>
</organism>
<dbReference type="EMBL" id="JBIAHM010000003">
    <property type="protein sequence ID" value="MFE9598893.1"/>
    <property type="molecule type" value="Genomic_DNA"/>
</dbReference>
<evidence type="ECO:0000313" key="2">
    <source>
        <dbReference type="EMBL" id="MFE9598893.1"/>
    </source>
</evidence>
<comment type="caution">
    <text evidence="2">The sequence shown here is derived from an EMBL/GenBank/DDBJ whole genome shotgun (WGS) entry which is preliminary data.</text>
</comment>
<reference evidence="2 3" key="1">
    <citation type="submission" date="2024-10" db="EMBL/GenBank/DDBJ databases">
        <title>The Natural Products Discovery Center: Release of the First 8490 Sequenced Strains for Exploring Actinobacteria Biosynthetic Diversity.</title>
        <authorList>
            <person name="Kalkreuter E."/>
            <person name="Kautsar S.A."/>
            <person name="Yang D."/>
            <person name="Bader C.D."/>
            <person name="Teijaro C.N."/>
            <person name="Fluegel L."/>
            <person name="Davis C.M."/>
            <person name="Simpson J.R."/>
            <person name="Lauterbach L."/>
            <person name="Steele A.D."/>
            <person name="Gui C."/>
            <person name="Meng S."/>
            <person name="Li G."/>
            <person name="Viehrig K."/>
            <person name="Ye F."/>
            <person name="Su P."/>
            <person name="Kiefer A.F."/>
            <person name="Nichols A."/>
            <person name="Cepeda A.J."/>
            <person name="Yan W."/>
            <person name="Fan B."/>
            <person name="Jiang Y."/>
            <person name="Adhikari A."/>
            <person name="Zheng C.-J."/>
            <person name="Schuster L."/>
            <person name="Cowan T.M."/>
            <person name="Smanski M.J."/>
            <person name="Chevrette M.G."/>
            <person name="De Carvalho L.P.S."/>
            <person name="Shen B."/>
        </authorList>
    </citation>
    <scope>NUCLEOTIDE SEQUENCE [LARGE SCALE GENOMIC DNA]</scope>
    <source>
        <strain evidence="2 3">NPDC006488</strain>
    </source>
</reference>
<keyword evidence="3" id="KW-1185">Reference proteome</keyword>
<accession>A0ABW6LYB9</accession>
<dbReference type="InterPro" id="IPR028037">
    <property type="entry name" value="Antitoxin_Rv0909/MT0933"/>
</dbReference>
<protein>
    <submittedName>
        <fullName evidence="2">Antitoxin</fullName>
    </submittedName>
</protein>
<proteinExistence type="predicted"/>
<feature type="compositionally biased region" description="Basic and acidic residues" evidence="1">
    <location>
        <begin position="9"/>
        <end position="48"/>
    </location>
</feature>
<name>A0ABW6LYB9_9ACTN</name>
<dbReference type="RefSeq" id="WP_388104589.1">
    <property type="nucleotide sequence ID" value="NZ_JBIAHM010000003.1"/>
</dbReference>
<sequence length="78" mass="8165">MFDNLGDLGKLKDKAEEMAEEHGDAISDGLEKAGELVDEKTGGKHSEQIDGAVDKAQGLLDRLAESAGNAGGKERPAE</sequence>
<dbReference type="Proteomes" id="UP001601303">
    <property type="component" value="Unassembled WGS sequence"/>
</dbReference>
<evidence type="ECO:0000256" key="1">
    <source>
        <dbReference type="SAM" id="MobiDB-lite"/>
    </source>
</evidence>
<dbReference type="Pfam" id="PF14013">
    <property type="entry name" value="MT0933_antitox"/>
    <property type="match status" value="1"/>
</dbReference>
<feature type="region of interest" description="Disordered" evidence="1">
    <location>
        <begin position="1"/>
        <end position="49"/>
    </location>
</feature>
<evidence type="ECO:0000313" key="3">
    <source>
        <dbReference type="Proteomes" id="UP001601303"/>
    </source>
</evidence>
<gene>
    <name evidence="2" type="ORF">ACFYNQ_09950</name>
</gene>